<keyword evidence="2" id="KW-1185">Reference proteome</keyword>
<dbReference type="EMBL" id="LXQA011188149">
    <property type="protein sequence ID" value="MCI88247.1"/>
    <property type="molecule type" value="Genomic_DNA"/>
</dbReference>
<dbReference type="Proteomes" id="UP000265520">
    <property type="component" value="Unassembled WGS sequence"/>
</dbReference>
<reference evidence="1 2" key="1">
    <citation type="journal article" date="2018" name="Front. Plant Sci.">
        <title>Red Clover (Trifolium pratense) and Zigzag Clover (T. medium) - A Picture of Genomic Similarities and Differences.</title>
        <authorList>
            <person name="Dluhosova J."/>
            <person name="Istvanek J."/>
            <person name="Nedelnik J."/>
            <person name="Repkova J."/>
        </authorList>
    </citation>
    <scope>NUCLEOTIDE SEQUENCE [LARGE SCALE GENOMIC DNA]</scope>
    <source>
        <strain evidence="2">cv. 10/8</strain>
        <tissue evidence="1">Leaf</tissue>
    </source>
</reference>
<organism evidence="1 2">
    <name type="scientific">Trifolium medium</name>
    <dbReference type="NCBI Taxonomy" id="97028"/>
    <lineage>
        <taxon>Eukaryota</taxon>
        <taxon>Viridiplantae</taxon>
        <taxon>Streptophyta</taxon>
        <taxon>Embryophyta</taxon>
        <taxon>Tracheophyta</taxon>
        <taxon>Spermatophyta</taxon>
        <taxon>Magnoliopsida</taxon>
        <taxon>eudicotyledons</taxon>
        <taxon>Gunneridae</taxon>
        <taxon>Pentapetalae</taxon>
        <taxon>rosids</taxon>
        <taxon>fabids</taxon>
        <taxon>Fabales</taxon>
        <taxon>Fabaceae</taxon>
        <taxon>Papilionoideae</taxon>
        <taxon>50 kb inversion clade</taxon>
        <taxon>NPAAA clade</taxon>
        <taxon>Hologalegina</taxon>
        <taxon>IRL clade</taxon>
        <taxon>Trifolieae</taxon>
        <taxon>Trifolium</taxon>
    </lineage>
</organism>
<sequence length="56" mass="6427">RQTATLQQNDWPSLAASGDNLRPCRHHLARRYQERRLVTQDPRLATSRRIGCSVAV</sequence>
<name>A0A392VK02_9FABA</name>
<accession>A0A392VK02</accession>
<protein>
    <submittedName>
        <fullName evidence="1">Uncharacterized protein</fullName>
    </submittedName>
</protein>
<dbReference type="AlphaFoldDB" id="A0A392VK02"/>
<evidence type="ECO:0000313" key="2">
    <source>
        <dbReference type="Proteomes" id="UP000265520"/>
    </source>
</evidence>
<comment type="caution">
    <text evidence="1">The sequence shown here is derived from an EMBL/GenBank/DDBJ whole genome shotgun (WGS) entry which is preliminary data.</text>
</comment>
<feature type="non-terminal residue" evidence="1">
    <location>
        <position position="1"/>
    </location>
</feature>
<proteinExistence type="predicted"/>
<evidence type="ECO:0000313" key="1">
    <source>
        <dbReference type="EMBL" id="MCI88247.1"/>
    </source>
</evidence>